<evidence type="ECO:0000313" key="2">
    <source>
        <dbReference type="Proteomes" id="UP000708148"/>
    </source>
</evidence>
<dbReference type="InterPro" id="IPR029044">
    <property type="entry name" value="Nucleotide-diphossugar_trans"/>
</dbReference>
<dbReference type="OrthoDB" id="2020092at2759"/>
<dbReference type="GO" id="GO:0006048">
    <property type="term" value="P:UDP-N-acetylglucosamine biosynthetic process"/>
    <property type="evidence" value="ECO:0007669"/>
    <property type="project" value="TreeGrafter"/>
</dbReference>
<proteinExistence type="predicted"/>
<organism evidence="1 2">
    <name type="scientific">Ostreobium quekettii</name>
    <dbReference type="NCBI Taxonomy" id="121088"/>
    <lineage>
        <taxon>Eukaryota</taxon>
        <taxon>Viridiplantae</taxon>
        <taxon>Chlorophyta</taxon>
        <taxon>core chlorophytes</taxon>
        <taxon>Ulvophyceae</taxon>
        <taxon>TCBD clade</taxon>
        <taxon>Bryopsidales</taxon>
        <taxon>Ostreobineae</taxon>
        <taxon>Ostreobiaceae</taxon>
        <taxon>Ostreobium</taxon>
    </lineage>
</organism>
<sequence length="317" mass="34248">MAAGAGPLAAGLDRGKMGGAAMRCAGVGRLSGPGLPGVESMTTDEELMEADEIALVDELERLEAVRAGLGRMGSRREKVEFLQASELCTAFRKRMGPAFQGLLCNLPEDAVLMLLCLIAIGQEHVLGQIEGPVHQTELEQLAEDLAHIEQFYDSLGGIVGYQLKTLELILTGLQGERRGEDGRENGMGAIECLEPSFLDLSQEGNGEEISHVVMEGIKSLPFFAEIYAIGGAGDRLGLVDPSTGEPLPSALLRYCGRTMLDGLIRDVQNKIFTTESAKWPANRLWLEPVSQYSWHATIFSSTVLNRRPLSGQRVPAL</sequence>
<dbReference type="AlphaFoldDB" id="A0A8S1IPC6"/>
<dbReference type="SUPFAM" id="SSF53448">
    <property type="entry name" value="Nucleotide-diphospho-sugar transferases"/>
    <property type="match status" value="1"/>
</dbReference>
<dbReference type="GO" id="GO:0003977">
    <property type="term" value="F:UDP-N-acetylglucosamine diphosphorylase activity"/>
    <property type="evidence" value="ECO:0007669"/>
    <property type="project" value="TreeGrafter"/>
</dbReference>
<reference evidence="1" key="1">
    <citation type="submission" date="2020-12" db="EMBL/GenBank/DDBJ databases">
        <authorList>
            <person name="Iha C."/>
        </authorList>
    </citation>
    <scope>NUCLEOTIDE SEQUENCE</scope>
</reference>
<accession>A0A8S1IPC6</accession>
<comment type="caution">
    <text evidence="1">The sequence shown here is derived from an EMBL/GenBank/DDBJ whole genome shotgun (WGS) entry which is preliminary data.</text>
</comment>
<dbReference type="Gene3D" id="3.90.550.10">
    <property type="entry name" value="Spore Coat Polysaccharide Biosynthesis Protein SpsA, Chain A"/>
    <property type="match status" value="1"/>
</dbReference>
<dbReference type="PANTHER" id="PTHR11952">
    <property type="entry name" value="UDP- GLUCOSE PYROPHOSPHORYLASE"/>
    <property type="match status" value="1"/>
</dbReference>
<dbReference type="InterPro" id="IPR039741">
    <property type="entry name" value="UDP-sugar_pyrophosphorylase"/>
</dbReference>
<evidence type="ECO:0000313" key="1">
    <source>
        <dbReference type="EMBL" id="CAD7695211.1"/>
    </source>
</evidence>
<gene>
    <name evidence="1" type="ORF">OSTQU699_LOCUS572</name>
</gene>
<keyword evidence="2" id="KW-1185">Reference proteome</keyword>
<dbReference type="PANTHER" id="PTHR11952:SF14">
    <property type="entry name" value="UTP--GLUCOSE-1-PHOSPHATE URIDYLYLTRANSFERASE 3, CHLOROPLASTIC"/>
    <property type="match status" value="1"/>
</dbReference>
<dbReference type="Proteomes" id="UP000708148">
    <property type="component" value="Unassembled WGS sequence"/>
</dbReference>
<name>A0A8S1IPC6_9CHLO</name>
<protein>
    <submittedName>
        <fullName evidence="1">Uncharacterized protein</fullName>
    </submittedName>
</protein>
<dbReference type="EMBL" id="CAJHUC010000319">
    <property type="protein sequence ID" value="CAD7695211.1"/>
    <property type="molecule type" value="Genomic_DNA"/>
</dbReference>